<dbReference type="Proteomes" id="UP001239111">
    <property type="component" value="Chromosome 2"/>
</dbReference>
<proteinExistence type="predicted"/>
<gene>
    <name evidence="1" type="ORF">QAD02_016917</name>
</gene>
<comment type="caution">
    <text evidence="1">The sequence shown here is derived from an EMBL/GenBank/DDBJ whole genome shotgun (WGS) entry which is preliminary data.</text>
</comment>
<reference evidence="1" key="1">
    <citation type="submission" date="2023-04" db="EMBL/GenBank/DDBJ databases">
        <title>A chromosome-level genome assembly of the parasitoid wasp Eretmocerus hayati.</title>
        <authorList>
            <person name="Zhong Y."/>
            <person name="Liu S."/>
            <person name="Liu Y."/>
        </authorList>
    </citation>
    <scope>NUCLEOTIDE SEQUENCE</scope>
    <source>
        <strain evidence="1">ZJU_SS_LIU_2023</strain>
    </source>
</reference>
<evidence type="ECO:0000313" key="1">
    <source>
        <dbReference type="EMBL" id="KAJ8681130.1"/>
    </source>
</evidence>
<organism evidence="1 2">
    <name type="scientific">Eretmocerus hayati</name>
    <dbReference type="NCBI Taxonomy" id="131215"/>
    <lineage>
        <taxon>Eukaryota</taxon>
        <taxon>Metazoa</taxon>
        <taxon>Ecdysozoa</taxon>
        <taxon>Arthropoda</taxon>
        <taxon>Hexapoda</taxon>
        <taxon>Insecta</taxon>
        <taxon>Pterygota</taxon>
        <taxon>Neoptera</taxon>
        <taxon>Endopterygota</taxon>
        <taxon>Hymenoptera</taxon>
        <taxon>Apocrita</taxon>
        <taxon>Proctotrupomorpha</taxon>
        <taxon>Chalcidoidea</taxon>
        <taxon>Aphelinidae</taxon>
        <taxon>Aphelininae</taxon>
        <taxon>Eretmocerus</taxon>
    </lineage>
</organism>
<name>A0ACC2PBX8_9HYME</name>
<dbReference type="EMBL" id="CM056742">
    <property type="protein sequence ID" value="KAJ8681130.1"/>
    <property type="molecule type" value="Genomic_DNA"/>
</dbReference>
<accession>A0ACC2PBX8</accession>
<evidence type="ECO:0000313" key="2">
    <source>
        <dbReference type="Proteomes" id="UP001239111"/>
    </source>
</evidence>
<sequence length="346" mass="40214">MCSRERNQALALALSCYEVRSRRSIYEIHNAGRNVTGFIGEIWNAIADYLNFTMKVKHLDLDMYSAIFDRYNDCTGSMNLTDRKECRIIPYVGVDLRMLKAMDPTYCFFGDGLRFYVKPNDRFKPDWMSDIYSPDMWHSITLTFLILSTFNFLMIMVRNSDSDGHSLCLMQCVFDCFFTCFGALCNQGAGLYRSQKNLRILSISISLLSWLLITSFSSQIYVYMTQSVLLPPFSNLKTLFEDTNYNVLVVNQSSAYEIFQSEDKKIHQKIKESGRLRYYPSYEAMWRQACSERSNNAAFHSIYQFTRTSARKIACTLEPTGENYRKICIAAAVPKNYVYKEPINHR</sequence>
<protein>
    <submittedName>
        <fullName evidence="1">Uncharacterized protein</fullName>
    </submittedName>
</protein>
<keyword evidence="2" id="KW-1185">Reference proteome</keyword>